<dbReference type="Proteomes" id="UP000272942">
    <property type="component" value="Unassembled WGS sequence"/>
</dbReference>
<evidence type="ECO:0000313" key="3">
    <source>
        <dbReference type="Proteomes" id="UP000272942"/>
    </source>
</evidence>
<dbReference type="OrthoDB" id="10465391at2759"/>
<reference evidence="4" key="1">
    <citation type="submission" date="2016-06" db="UniProtKB">
        <authorList>
            <consortium name="WormBaseParasite"/>
        </authorList>
    </citation>
    <scope>IDENTIFICATION</scope>
</reference>
<evidence type="ECO:0000256" key="1">
    <source>
        <dbReference type="SAM" id="MobiDB-lite"/>
    </source>
</evidence>
<reference evidence="2 3" key="2">
    <citation type="submission" date="2018-11" db="EMBL/GenBank/DDBJ databases">
        <authorList>
            <consortium name="Pathogen Informatics"/>
        </authorList>
    </citation>
    <scope>NUCLEOTIDE SEQUENCE [LARGE SCALE GENOMIC DNA]</scope>
    <source>
        <strain evidence="2 3">Egypt</strain>
    </source>
</reference>
<name>A0A183AIS8_9TREM</name>
<dbReference type="Gene3D" id="3.30.500.40">
    <property type="match status" value="1"/>
</dbReference>
<proteinExistence type="predicted"/>
<dbReference type="EMBL" id="UZAN01043904">
    <property type="protein sequence ID" value="VDP79542.1"/>
    <property type="molecule type" value="Genomic_DNA"/>
</dbReference>
<gene>
    <name evidence="2" type="ORF">ECPE_LOCUS6863</name>
</gene>
<protein>
    <submittedName>
        <fullName evidence="4">DUF4255 domain-containing protein</fullName>
    </submittedName>
</protein>
<feature type="region of interest" description="Disordered" evidence="1">
    <location>
        <begin position="198"/>
        <end position="226"/>
    </location>
</feature>
<keyword evidence="3" id="KW-1185">Reference proteome</keyword>
<feature type="compositionally biased region" description="Low complexity" evidence="1">
    <location>
        <begin position="198"/>
        <end position="208"/>
    </location>
</feature>
<evidence type="ECO:0000313" key="4">
    <source>
        <dbReference type="WBParaSite" id="ECPE_0000687601-mRNA-1"/>
    </source>
</evidence>
<dbReference type="WBParaSite" id="ECPE_0000687601-mRNA-1">
    <property type="protein sequence ID" value="ECPE_0000687601-mRNA-1"/>
    <property type="gene ID" value="ECPE_0000687601"/>
</dbReference>
<feature type="region of interest" description="Disordered" evidence="1">
    <location>
        <begin position="141"/>
        <end position="173"/>
    </location>
</feature>
<dbReference type="AlphaFoldDB" id="A0A183AIS8"/>
<evidence type="ECO:0000313" key="2">
    <source>
        <dbReference type="EMBL" id="VDP79542.1"/>
    </source>
</evidence>
<sequence>MKLLHGPDERSQRVGDLAHWLNPGLWLQPPGTPGTIDLTPDTPMSAYSGNSLWPTAQLAWARLHVLESVPGTVLDTRTGAQLNLGELANQACGAVVQSLRPHVDDLRKRNHTQLAVRIHLKPPDQVGYQVVSLHSELDTLVPHSPKPLDPDGDSLSQSSVSFSPSPDPRSCSSDLERYLTPIIQSWLSWMQFESGHLDSPSTSLSPSTRKQTGPSNNRVDETGTDNSPQLIIELDFYLLD</sequence>
<feature type="compositionally biased region" description="Low complexity" evidence="1">
    <location>
        <begin position="153"/>
        <end position="173"/>
    </location>
</feature>
<accession>A0A183AIS8</accession>
<organism evidence="4">
    <name type="scientific">Echinostoma caproni</name>
    <dbReference type="NCBI Taxonomy" id="27848"/>
    <lineage>
        <taxon>Eukaryota</taxon>
        <taxon>Metazoa</taxon>
        <taxon>Spiralia</taxon>
        <taxon>Lophotrochozoa</taxon>
        <taxon>Platyhelminthes</taxon>
        <taxon>Trematoda</taxon>
        <taxon>Digenea</taxon>
        <taxon>Plagiorchiida</taxon>
        <taxon>Echinostomata</taxon>
        <taxon>Echinostomatoidea</taxon>
        <taxon>Echinostomatidae</taxon>
        <taxon>Echinostoma</taxon>
    </lineage>
</organism>